<name>M7Z9B7_TRIUA</name>
<sequence length="159" mass="16096">MDPAAAAARRQADKWMSVAEKLLMAKDLEGCKEFSSQAIAADPRTPGAEDLYAAADVLPPPSPAPPPPAPARAVSTAKPAASSYQATAKSVASSYQATAVSTAESAATCYPATAASTTESAASSFPATRQSSDSTGGVWHIASVDVLDIVQGVLPYSPV</sequence>
<accession>M7Z9B7</accession>
<dbReference type="PANTHER" id="PTHR45496">
    <property type="entry name" value="CHAPERONE DNAJ-DOMAIN SUPERFAMILY PROTEIN"/>
    <property type="match status" value="1"/>
</dbReference>
<proteinExistence type="predicted"/>
<organism evidence="2">
    <name type="scientific">Triticum urartu</name>
    <name type="common">Red wild einkorn</name>
    <name type="synonym">Crithodium urartu</name>
    <dbReference type="NCBI Taxonomy" id="4572"/>
    <lineage>
        <taxon>Eukaryota</taxon>
        <taxon>Viridiplantae</taxon>
        <taxon>Streptophyta</taxon>
        <taxon>Embryophyta</taxon>
        <taxon>Tracheophyta</taxon>
        <taxon>Spermatophyta</taxon>
        <taxon>Magnoliopsida</taxon>
        <taxon>Liliopsida</taxon>
        <taxon>Poales</taxon>
        <taxon>Poaceae</taxon>
        <taxon>BOP clade</taxon>
        <taxon>Pooideae</taxon>
        <taxon>Triticodae</taxon>
        <taxon>Triticeae</taxon>
        <taxon>Triticinae</taxon>
        <taxon>Triticum</taxon>
    </lineage>
</organism>
<dbReference type="PANTHER" id="PTHR45496:SF6">
    <property type="entry name" value="OS09G0463700 PROTEIN"/>
    <property type="match status" value="1"/>
</dbReference>
<evidence type="ECO:0000256" key="1">
    <source>
        <dbReference type="SAM" id="MobiDB-lite"/>
    </source>
</evidence>
<feature type="compositionally biased region" description="Pro residues" evidence="1">
    <location>
        <begin position="58"/>
        <end position="70"/>
    </location>
</feature>
<feature type="region of interest" description="Disordered" evidence="1">
    <location>
        <begin position="40"/>
        <end position="79"/>
    </location>
</feature>
<dbReference type="STRING" id="4572.M7Z9B7"/>
<evidence type="ECO:0000313" key="2">
    <source>
        <dbReference type="EMBL" id="EMS56211.1"/>
    </source>
</evidence>
<reference evidence="2" key="1">
    <citation type="journal article" date="2013" name="Nature">
        <title>Draft genome of the wheat A-genome progenitor Triticum urartu.</title>
        <authorList>
            <person name="Ling H.Q."/>
            <person name="Zhao S."/>
            <person name="Liu D."/>
            <person name="Wang J."/>
            <person name="Sun H."/>
            <person name="Zhang C."/>
            <person name="Fan H."/>
            <person name="Li D."/>
            <person name="Dong L."/>
            <person name="Tao Y."/>
            <person name="Gao C."/>
            <person name="Wu H."/>
            <person name="Li Y."/>
            <person name="Cui Y."/>
            <person name="Guo X."/>
            <person name="Zheng S."/>
            <person name="Wang B."/>
            <person name="Yu K."/>
            <person name="Liang Q."/>
            <person name="Yang W."/>
            <person name="Lou X."/>
            <person name="Chen J."/>
            <person name="Feng M."/>
            <person name="Jian J."/>
            <person name="Zhang X."/>
            <person name="Luo G."/>
            <person name="Jiang Y."/>
            <person name="Liu J."/>
            <person name="Wang Z."/>
            <person name="Sha Y."/>
            <person name="Zhang B."/>
            <person name="Wu H."/>
            <person name="Tang D."/>
            <person name="Shen Q."/>
            <person name="Xue P."/>
            <person name="Zou S."/>
            <person name="Wang X."/>
            <person name="Liu X."/>
            <person name="Wang F."/>
            <person name="Yang Y."/>
            <person name="An X."/>
            <person name="Dong Z."/>
            <person name="Zhang K."/>
            <person name="Zhang X."/>
            <person name="Luo M.C."/>
            <person name="Dvorak J."/>
            <person name="Tong Y."/>
            <person name="Wang J."/>
            <person name="Yang H."/>
            <person name="Li Z."/>
            <person name="Wang D."/>
            <person name="Zhang A."/>
            <person name="Wang J."/>
        </authorList>
    </citation>
    <scope>NUCLEOTIDE SEQUENCE</scope>
</reference>
<gene>
    <name evidence="2" type="ORF">TRIUR3_11784</name>
</gene>
<dbReference type="EMBL" id="KD161372">
    <property type="protein sequence ID" value="EMS56211.1"/>
    <property type="molecule type" value="Genomic_DNA"/>
</dbReference>
<protein>
    <submittedName>
        <fullName evidence="2">Uncharacterized protein</fullName>
    </submittedName>
</protein>
<dbReference type="AlphaFoldDB" id="M7Z9B7"/>
<dbReference type="InterPro" id="IPR053052">
    <property type="entry name" value="Imprinting_Balance_Reg"/>
</dbReference>